<organism evidence="3 4">
    <name type="scientific">Anaerobacterium chartisolvens</name>
    <dbReference type="NCBI Taxonomy" id="1297424"/>
    <lineage>
        <taxon>Bacteria</taxon>
        <taxon>Bacillati</taxon>
        <taxon>Bacillota</taxon>
        <taxon>Clostridia</taxon>
        <taxon>Eubacteriales</taxon>
        <taxon>Oscillospiraceae</taxon>
        <taxon>Anaerobacterium</taxon>
    </lineage>
</organism>
<sequence length="270" mass="30184">MLFNEFHSRIRVEGKITAMKPIHIGTGEDSTNPAQVDAAVLKDSEGRAIIPGSSLKGVLRSRIEGILSSGIDGWRSCNILSKDSCTQQAAQIKEAFKEKEKVLKNQKTKVDERDADRKFRRLLQEEYIECCKEIYENSCDVCRMFGNGKLAGRVSICDMYTKDKINTERRDGVGINRDSGTAQRGAKYSFEIVPAGTEFDFLMIAENLDEKQKMLLEIILQMLKEEDISVGGIISRGLGQIKLSAITRTEINRDNIADHYGLGKKEASNV</sequence>
<dbReference type="RefSeq" id="WP_114298567.1">
    <property type="nucleotide sequence ID" value="NZ_QPJT01000017.1"/>
</dbReference>
<reference evidence="3 4" key="1">
    <citation type="submission" date="2018-07" db="EMBL/GenBank/DDBJ databases">
        <title>Genomic Encyclopedia of Type Strains, Phase IV (KMG-IV): sequencing the most valuable type-strain genomes for metagenomic binning, comparative biology and taxonomic classification.</title>
        <authorList>
            <person name="Goeker M."/>
        </authorList>
    </citation>
    <scope>NUCLEOTIDE SEQUENCE [LARGE SCALE GENOMIC DNA]</scope>
    <source>
        <strain evidence="3 4">DSM 27016</strain>
    </source>
</reference>
<evidence type="ECO:0000313" key="4">
    <source>
        <dbReference type="Proteomes" id="UP000253034"/>
    </source>
</evidence>
<name>A0A369AVT7_9FIRM</name>
<dbReference type="InterPro" id="IPR013411">
    <property type="entry name" value="CRISPR-assoc_RAMP_Csx7"/>
</dbReference>
<dbReference type="NCBIfam" id="TIGR02581">
    <property type="entry name" value="cas_cyan_RAMP"/>
    <property type="match status" value="1"/>
</dbReference>
<keyword evidence="4" id="KW-1185">Reference proteome</keyword>
<dbReference type="PANTHER" id="PTHR35579:SF6">
    <property type="entry name" value="DUF324 DOMAIN-CONTAINING PROTEIN"/>
    <property type="match status" value="1"/>
</dbReference>
<protein>
    <submittedName>
        <fullName evidence="3">CRISPR-associated Csx7 family protein</fullName>
    </submittedName>
</protein>
<accession>A0A369AVT7</accession>
<dbReference type="EMBL" id="QPJT01000017">
    <property type="protein sequence ID" value="RCX13510.1"/>
    <property type="molecule type" value="Genomic_DNA"/>
</dbReference>
<dbReference type="InterPro" id="IPR005537">
    <property type="entry name" value="RAMP_III_fam"/>
</dbReference>
<comment type="caution">
    <text evidence="3">The sequence shown here is derived from an EMBL/GenBank/DDBJ whole genome shotgun (WGS) entry which is preliminary data.</text>
</comment>
<evidence type="ECO:0000259" key="2">
    <source>
        <dbReference type="Pfam" id="PF03787"/>
    </source>
</evidence>
<dbReference type="AlphaFoldDB" id="A0A369AVT7"/>
<keyword evidence="1" id="KW-0051">Antiviral defense</keyword>
<gene>
    <name evidence="3" type="ORF">DFR58_11750</name>
</gene>
<dbReference type="Pfam" id="PF03787">
    <property type="entry name" value="RAMPs"/>
    <property type="match status" value="1"/>
</dbReference>
<dbReference type="GO" id="GO:0051607">
    <property type="term" value="P:defense response to virus"/>
    <property type="evidence" value="ECO:0007669"/>
    <property type="project" value="UniProtKB-KW"/>
</dbReference>
<dbReference type="PANTHER" id="PTHR35579">
    <property type="entry name" value="CRISPR SYSTEM CMS ENDORIBONUCLEASE CSM3"/>
    <property type="match status" value="1"/>
</dbReference>
<dbReference type="InterPro" id="IPR052216">
    <property type="entry name" value="CRISPR_Csm3_endoribonuclease"/>
</dbReference>
<feature type="domain" description="CRISPR type III-associated protein" evidence="2">
    <location>
        <begin position="15"/>
        <end position="242"/>
    </location>
</feature>
<dbReference type="OrthoDB" id="1063910at2"/>
<evidence type="ECO:0000313" key="3">
    <source>
        <dbReference type="EMBL" id="RCX13510.1"/>
    </source>
</evidence>
<dbReference type="Proteomes" id="UP000253034">
    <property type="component" value="Unassembled WGS sequence"/>
</dbReference>
<proteinExistence type="predicted"/>
<evidence type="ECO:0000256" key="1">
    <source>
        <dbReference type="ARBA" id="ARBA00023118"/>
    </source>
</evidence>